<dbReference type="Pfam" id="PF18962">
    <property type="entry name" value="Por_Secre_tail"/>
    <property type="match status" value="1"/>
</dbReference>
<sequence length="320" mass="35175">MKKPLLVGMVAFSSLLSAQQLISFENTEGFTLGNVHGQQGWMTGVIRGGNMTINNSSLLTTNIPNMNIVDNQFFHGTHALQLSPNNRHNSVTIYDLLGAFHTLSTSIDTSNFTVSYDVKIEELDGSEYIFQGMNTSANGIAQVYLINFSYDGDVLVGITTPNGVDLAQVSSWTPNTWHRVKIVGTATGVKYYLDNNLIAVVPHLNPANTTMNRIDFVHDNDGNTGAFVDRIAINNEAALSVKETAETNTAITIYPNPTADVLHISSEEKIHSVAIFDMTGRRMNAELKAHEVDVNHFPKGNYIITISTEKGKVSKKWIKK</sequence>
<organism evidence="4 5">
    <name type="scientific">Bergeyella zoohelcum</name>
    <dbReference type="NCBI Taxonomy" id="1015"/>
    <lineage>
        <taxon>Bacteria</taxon>
        <taxon>Pseudomonadati</taxon>
        <taxon>Bacteroidota</taxon>
        <taxon>Flavobacteriia</taxon>
        <taxon>Flavobacteriales</taxon>
        <taxon>Weeksellaceae</taxon>
        <taxon>Bergeyella</taxon>
    </lineage>
</organism>
<dbReference type="Gene3D" id="2.60.120.560">
    <property type="entry name" value="Exo-inulinase, domain 1"/>
    <property type="match status" value="1"/>
</dbReference>
<dbReference type="InterPro" id="IPR013320">
    <property type="entry name" value="ConA-like_dom_sf"/>
</dbReference>
<dbReference type="InterPro" id="IPR026444">
    <property type="entry name" value="Secre_tail"/>
</dbReference>
<dbReference type="GO" id="GO:0005975">
    <property type="term" value="P:carbohydrate metabolic process"/>
    <property type="evidence" value="ECO:0007669"/>
    <property type="project" value="UniProtKB-ARBA"/>
</dbReference>
<reference evidence="4 5" key="1">
    <citation type="submission" date="2018-11" db="EMBL/GenBank/DDBJ databases">
        <authorList>
            <consortium name="Pathogen Informatics"/>
        </authorList>
    </citation>
    <scope>NUCLEOTIDE SEQUENCE [LARGE SCALE GENOMIC DNA]</scope>
    <source>
        <strain evidence="4 5">NCTC12929</strain>
    </source>
</reference>
<feature type="domain" description="Secretion system C-terminal sorting" evidence="3">
    <location>
        <begin position="253"/>
        <end position="318"/>
    </location>
</feature>
<name>A0A7Z9CG23_9FLAO</name>
<keyword evidence="1 2" id="KW-0732">Signal</keyword>
<feature type="signal peptide" evidence="2">
    <location>
        <begin position="1"/>
        <end position="18"/>
    </location>
</feature>
<dbReference type="Proteomes" id="UP000270205">
    <property type="component" value="Unassembled WGS sequence"/>
</dbReference>
<comment type="caution">
    <text evidence="4">The sequence shown here is derived from an EMBL/GenBank/DDBJ whole genome shotgun (WGS) entry which is preliminary data.</text>
</comment>
<evidence type="ECO:0000313" key="5">
    <source>
        <dbReference type="Proteomes" id="UP000270205"/>
    </source>
</evidence>
<dbReference type="SUPFAM" id="SSF49899">
    <property type="entry name" value="Concanavalin A-like lectins/glucanases"/>
    <property type="match status" value="1"/>
</dbReference>
<feature type="chain" id="PRO_5030805674" evidence="2">
    <location>
        <begin position="19"/>
        <end position="320"/>
    </location>
</feature>
<evidence type="ECO:0000313" key="4">
    <source>
        <dbReference type="EMBL" id="VDH04349.1"/>
    </source>
</evidence>
<dbReference type="GO" id="GO:0004553">
    <property type="term" value="F:hydrolase activity, hydrolyzing O-glycosyl compounds"/>
    <property type="evidence" value="ECO:0007669"/>
    <property type="project" value="UniProtKB-ARBA"/>
</dbReference>
<dbReference type="NCBIfam" id="TIGR04183">
    <property type="entry name" value="Por_Secre_tail"/>
    <property type="match status" value="1"/>
</dbReference>
<dbReference type="EMBL" id="UYIV01000001">
    <property type="protein sequence ID" value="VDH04349.1"/>
    <property type="molecule type" value="Genomic_DNA"/>
</dbReference>
<dbReference type="AlphaFoldDB" id="A0A7Z9CG23"/>
<proteinExistence type="predicted"/>
<protein>
    <submittedName>
        <fullName evidence="4">Por secretion system C-terminal sorting domain</fullName>
    </submittedName>
</protein>
<evidence type="ECO:0000256" key="2">
    <source>
        <dbReference type="SAM" id="SignalP"/>
    </source>
</evidence>
<evidence type="ECO:0000259" key="3">
    <source>
        <dbReference type="Pfam" id="PF18962"/>
    </source>
</evidence>
<evidence type="ECO:0000256" key="1">
    <source>
        <dbReference type="ARBA" id="ARBA00022729"/>
    </source>
</evidence>
<accession>A0A7Z9CG23</accession>
<gene>
    <name evidence="4" type="ORF">NCTC12929_01394</name>
</gene>
<dbReference type="RefSeq" id="WP_125151277.1">
    <property type="nucleotide sequence ID" value="NZ_UYIV01000001.1"/>
</dbReference>